<keyword evidence="2" id="KW-1185">Reference proteome</keyword>
<organism evidence="1 2">
    <name type="scientific">Pseudomonas pudica</name>
    <dbReference type="NCBI Taxonomy" id="272772"/>
    <lineage>
        <taxon>Bacteria</taxon>
        <taxon>Pseudomonadati</taxon>
        <taxon>Pseudomonadota</taxon>
        <taxon>Gammaproteobacteria</taxon>
        <taxon>Pseudomonadales</taxon>
        <taxon>Pseudomonadaceae</taxon>
        <taxon>Pseudomonas</taxon>
    </lineage>
</organism>
<gene>
    <name evidence="1" type="ORF">IRZ77_00670</name>
</gene>
<evidence type="ECO:0000313" key="1">
    <source>
        <dbReference type="EMBL" id="MBF8644072.1"/>
    </source>
</evidence>
<dbReference type="Proteomes" id="UP000639294">
    <property type="component" value="Unassembled WGS sequence"/>
</dbReference>
<dbReference type="EMBL" id="JADLJS010000001">
    <property type="protein sequence ID" value="MBF8644072.1"/>
    <property type="molecule type" value="Genomic_DNA"/>
</dbReference>
<dbReference type="RefSeq" id="WP_196172669.1">
    <property type="nucleotide sequence ID" value="NZ_JADLJR010000001.1"/>
</dbReference>
<comment type="caution">
    <text evidence="1">The sequence shown here is derived from an EMBL/GenBank/DDBJ whole genome shotgun (WGS) entry which is preliminary data.</text>
</comment>
<sequence>MNKFLFIPRPLPEESPSSVLRRMADRHGLVKKCDLSYMYISPTYTGALLYRNHSIPQSIAETISSPEDRENFLSGFYMPITALITKPKIRLLNIEVPSDFIRSSEAAYCSECRKNGQEYFIKDFTLALYCPYHARKYLRRCPTCGQNLAWHWLLDNHCRCPELPESPLCNPDRLVFERRLLDIFRNGESENFTKLIEYLYLLGYRRTDESHCAATRAITLLALAILECKENDILDQLRQLSCLYPTIPKRIICAKLALIQTMETEKCIKAFLSHHQIEPTYNCDSHELPLKSSFFLERPQLYTWLSTNHRERRLLPKEKTLTTLNARFPLWKIERIEHKIQELRKTNEVSRDKMEYYITTKTLKQNLALSATCIHDAVSERLLTPHIGPRHKWLFEKEDIAQFEKKFISIQLLATQSKLPLRSIRKALRRFHNLDVGVLRPAFRRYVISMEQKDAVLKWLNRSEVRDIHAKQPHHVLPHLTGNESGSWLSAKEASVLLRVAPLTVKDLIRAGLLTCKFRLKRGNGYAINNNHLLEFKEKFIGIKESCLLLKCNLHATSRILRSVNILPVTGPGVDRCERNFFIRHDVELYARSLDMQSKEILAYNLADASKALRISKKTIITLIRSGILTTTNSLLKHEILIDKVSVDELYKSYITAGTLASTLKTPVSCVCQELVKNGITPKAGAHQKQLSQNIYELTEIMSVYPSLDTPIEQTVKTTKNHLVSVSAVLSKYAISMQQLSLLFTSSGLVEYLRNPSQGSEGYYLTKIDAHKISKILNRYLTYRQADNCFGRVGLTSFLVRQKKLQAFYPLLPHTNHPMVKRASLLKYIASKTSSQRL</sequence>
<accession>A0ABS0FUT7</accession>
<protein>
    <recommendedName>
        <fullName evidence="3">TniQ protein</fullName>
    </recommendedName>
</protein>
<reference evidence="1 2" key="1">
    <citation type="submission" date="2020-10" db="EMBL/GenBank/DDBJ databases">
        <title>Genome sequences of Pseudomonas isolates.</title>
        <authorList>
            <person name="Wessels L."/>
            <person name="Reich F."/>
            <person name="Hammerl J."/>
        </authorList>
    </citation>
    <scope>NUCLEOTIDE SEQUENCE [LARGE SCALE GENOMIC DNA]</scope>
    <source>
        <strain evidence="1 2">20-MO00628-0</strain>
    </source>
</reference>
<evidence type="ECO:0008006" key="3">
    <source>
        <dbReference type="Google" id="ProtNLM"/>
    </source>
</evidence>
<evidence type="ECO:0000313" key="2">
    <source>
        <dbReference type="Proteomes" id="UP000639294"/>
    </source>
</evidence>
<name>A0ABS0FUT7_9PSED</name>
<proteinExistence type="predicted"/>